<evidence type="ECO:0000313" key="2">
    <source>
        <dbReference type="Proteomes" id="UP000199518"/>
    </source>
</evidence>
<keyword evidence="2" id="KW-1185">Reference proteome</keyword>
<sequence>MPPAKNAADLYLVGLADFNPELKWVFPESEQAAQEKRSQKLVDRLNSVIAEIVVNPSLPLPTDAYELLIDTAPAVKIIDRAQEVPDCLFLTGMEPNFKLVHAQAANNLSIRARIELIQAVTPFDFTQAERTLLRYLRLSRDLRPRGCAIVQLVAILLENSVWNELEKHVLPSQQLTSEQCDRLLSIINQHQQTALKFEAEACRVEYIELGNTFDGLKSGRIKTEDLDLDWLARSRINHEMEWSTASRLTKKRLSLIGLPLHEAIQLETAAAEYDSIRDEDVEPNLLSRLVGDKLNHPVVCLFQTASFGEFLEGVCRVRIRLGAMKCVIAIRRYEINHGQWPVDLLPALREAGINSVPIDEYCGEPLRYRIIDGKPVLYSVGRDKKDDGGFVDWKYGEQPGDMIFGIVTPAAKM</sequence>
<proteinExistence type="predicted"/>
<evidence type="ECO:0000313" key="1">
    <source>
        <dbReference type="EMBL" id="SFI77362.1"/>
    </source>
</evidence>
<reference evidence="2" key="1">
    <citation type="submission" date="2016-10" db="EMBL/GenBank/DDBJ databases">
        <authorList>
            <person name="Varghese N."/>
            <person name="Submissions S."/>
        </authorList>
    </citation>
    <scope>NUCLEOTIDE SEQUENCE [LARGE SCALE GENOMIC DNA]</scope>
    <source>
        <strain evidence="2">DSM 26348</strain>
    </source>
</reference>
<accession>A0A1I3KXX6</accession>
<gene>
    <name evidence="1" type="ORF">SAMN05421753_11278</name>
</gene>
<dbReference type="AlphaFoldDB" id="A0A1I3KXX6"/>
<dbReference type="EMBL" id="FOQD01000012">
    <property type="protein sequence ID" value="SFI77362.1"/>
    <property type="molecule type" value="Genomic_DNA"/>
</dbReference>
<dbReference type="Proteomes" id="UP000199518">
    <property type="component" value="Unassembled WGS sequence"/>
</dbReference>
<name>A0A1I3KXX6_9PLAN</name>
<organism evidence="1 2">
    <name type="scientific">Planctomicrobium piriforme</name>
    <dbReference type="NCBI Taxonomy" id="1576369"/>
    <lineage>
        <taxon>Bacteria</taxon>
        <taxon>Pseudomonadati</taxon>
        <taxon>Planctomycetota</taxon>
        <taxon>Planctomycetia</taxon>
        <taxon>Planctomycetales</taxon>
        <taxon>Planctomycetaceae</taxon>
        <taxon>Planctomicrobium</taxon>
    </lineage>
</organism>
<protein>
    <submittedName>
        <fullName evidence="1">Uncharacterized protein</fullName>
    </submittedName>
</protein>